<proteinExistence type="predicted"/>
<name>A0A9W6F6F0_9CHLO</name>
<dbReference type="PRINTS" id="PR01217">
    <property type="entry name" value="PRICHEXTENSN"/>
</dbReference>
<keyword evidence="2" id="KW-0732">Signal</keyword>
<gene>
    <name evidence="3" type="primary">PLESTBF000635</name>
    <name evidence="3" type="ORF">PLESTB_001310700</name>
</gene>
<evidence type="ECO:0000313" key="3">
    <source>
        <dbReference type="EMBL" id="GLC58034.1"/>
    </source>
</evidence>
<dbReference type="EMBL" id="BRXU01000021">
    <property type="protein sequence ID" value="GLC58034.1"/>
    <property type="molecule type" value="Genomic_DNA"/>
</dbReference>
<feature type="compositionally biased region" description="Pro residues" evidence="1">
    <location>
        <begin position="139"/>
        <end position="166"/>
    </location>
</feature>
<reference evidence="3 4" key="1">
    <citation type="journal article" date="2023" name="Commun. Biol.">
        <title>Reorganization of the ancestral sex-determining regions during the evolution of trioecy in Pleodorina starrii.</title>
        <authorList>
            <person name="Takahashi K."/>
            <person name="Suzuki S."/>
            <person name="Kawai-Toyooka H."/>
            <person name="Yamamoto K."/>
            <person name="Hamaji T."/>
            <person name="Ootsuki R."/>
            <person name="Yamaguchi H."/>
            <person name="Kawachi M."/>
            <person name="Higashiyama T."/>
            <person name="Nozaki H."/>
        </authorList>
    </citation>
    <scope>NUCLEOTIDE SEQUENCE [LARGE SCALE GENOMIC DNA]</scope>
    <source>
        <strain evidence="3 4">NIES-4479</strain>
    </source>
</reference>
<comment type="caution">
    <text evidence="3">The sequence shown here is derived from an EMBL/GenBank/DDBJ whole genome shotgun (WGS) entry which is preliminary data.</text>
</comment>
<accession>A0A9W6F6F0</accession>
<sequence>MTFIRFDLMSTSTDVVLAALVLDLTSSVRPRRTTHTAKGIIYQPGSKFFKSETIDLTDGNLTSVTVCCNSGNQFSGMALYFNDGTEARTQGCSAAASRRRLIQASSASVPVGSWLAGLRVSAGAVLGSITIGTTGTATSPPPLSASPPPSPRPPQPSPPPPSPPPGRARRPPPPKPPLPSSPPPPSPPSPHPPPIPSRPPSPPPRPPPRPPSPPPPSPPLGTPLQPTSSPPPPPPPPQTVQTIEEEVNTILAVDVPQLLTPDIFSTFASLRNTYAATTILQWGAAVPIAAGPSGEPVISVARYGRGRLSVFGAQRMVSECCRAYLKRPPLDMLILKIAAWSAGNQTYGKKATLCVSDPMFKQLPRHLERRFGNKYNSEKQAGLRSLVVPVADFMDFGHLKCDVYVVGSYEELYNDPYTQDRLVGYVANGKALMVVGPDVMPSIFYAPHAPSAVSRRMLWEGNDKAGDDGRLAAAGGQYATAGAVSLMDNQQQQQWMVVYPRRLA</sequence>
<protein>
    <submittedName>
        <fullName evidence="3">Uncharacterized protein</fullName>
    </submittedName>
</protein>
<evidence type="ECO:0000313" key="4">
    <source>
        <dbReference type="Proteomes" id="UP001165080"/>
    </source>
</evidence>
<dbReference type="Proteomes" id="UP001165080">
    <property type="component" value="Unassembled WGS sequence"/>
</dbReference>
<feature type="compositionally biased region" description="Pro residues" evidence="1">
    <location>
        <begin position="228"/>
        <end position="238"/>
    </location>
</feature>
<keyword evidence="4" id="KW-1185">Reference proteome</keyword>
<evidence type="ECO:0000256" key="1">
    <source>
        <dbReference type="SAM" id="MobiDB-lite"/>
    </source>
</evidence>
<feature type="chain" id="PRO_5040970895" evidence="2">
    <location>
        <begin position="19"/>
        <end position="504"/>
    </location>
</feature>
<feature type="region of interest" description="Disordered" evidence="1">
    <location>
        <begin position="133"/>
        <end position="240"/>
    </location>
</feature>
<feature type="compositionally biased region" description="Pro residues" evidence="1">
    <location>
        <begin position="173"/>
        <end position="221"/>
    </location>
</feature>
<organism evidence="3 4">
    <name type="scientific">Pleodorina starrii</name>
    <dbReference type="NCBI Taxonomy" id="330485"/>
    <lineage>
        <taxon>Eukaryota</taxon>
        <taxon>Viridiplantae</taxon>
        <taxon>Chlorophyta</taxon>
        <taxon>core chlorophytes</taxon>
        <taxon>Chlorophyceae</taxon>
        <taxon>CS clade</taxon>
        <taxon>Chlamydomonadales</taxon>
        <taxon>Volvocaceae</taxon>
        <taxon>Pleodorina</taxon>
    </lineage>
</organism>
<dbReference type="AlphaFoldDB" id="A0A9W6F6F0"/>
<evidence type="ECO:0000256" key="2">
    <source>
        <dbReference type="SAM" id="SignalP"/>
    </source>
</evidence>
<feature type="signal peptide" evidence="2">
    <location>
        <begin position="1"/>
        <end position="18"/>
    </location>
</feature>